<dbReference type="InterPro" id="IPR021795">
    <property type="entry name" value="DUF3363"/>
</dbReference>
<dbReference type="EMBL" id="CP003236">
    <property type="protein sequence ID" value="AFK54036.1"/>
    <property type="molecule type" value="Genomic_DNA"/>
</dbReference>
<dbReference type="Pfam" id="PF11843">
    <property type="entry name" value="DUF3363"/>
    <property type="match status" value="2"/>
</dbReference>
<dbReference type="Proteomes" id="UP000005258">
    <property type="component" value="Chromosome"/>
</dbReference>
<feature type="region of interest" description="Disordered" evidence="1">
    <location>
        <begin position="56"/>
        <end position="76"/>
    </location>
</feature>
<dbReference type="AlphaFoldDB" id="I3TMP8"/>
<dbReference type="HOGENOM" id="CLU_027492_1_0_5"/>
<dbReference type="PATRIC" id="fig|1110502.3.peg.2262"/>
<proteinExistence type="predicted"/>
<evidence type="ECO:0000313" key="3">
    <source>
        <dbReference type="Proteomes" id="UP000005258"/>
    </source>
</evidence>
<protein>
    <recommendedName>
        <fullName evidence="4">Type VI secretion protein</fullName>
    </recommendedName>
</protein>
<reference evidence="2 3" key="1">
    <citation type="journal article" date="2012" name="J. Am. Chem. Soc.">
        <title>Bacterial biosynthesis and maturation of the didemnin anti-cancer agents.</title>
        <authorList>
            <person name="Xu Y."/>
            <person name="Kersten R.D."/>
            <person name="Nam S.J."/>
            <person name="Lu L."/>
            <person name="Al-Suwailem A.M."/>
            <person name="Zheng H."/>
            <person name="Fenical W."/>
            <person name="Dorrestein P.C."/>
            <person name="Moore B.S."/>
            <person name="Qian P.Y."/>
        </authorList>
    </citation>
    <scope>NUCLEOTIDE SEQUENCE [LARGE SCALE GENOMIC DNA]</scope>
    <source>
        <strain evidence="2 3">KA081020-065</strain>
    </source>
</reference>
<gene>
    <name evidence="2" type="ordered locus">TMO_2198</name>
</gene>
<name>I3TMP8_TISMK</name>
<evidence type="ECO:0008006" key="4">
    <source>
        <dbReference type="Google" id="ProtNLM"/>
    </source>
</evidence>
<sequence length="599" mass="65370">MQTPQRLEILAIPHLAPDRTMSRDDDLRIRPGRIRSTRAPRTKPFITQALAAAEKAGGVRQRGSRSGAGRSAFGRGRAASLRAGSGLGRHARLVTVKARVVRHGAKRAPLTAHLNYLRRDGVTRDGSPGRMFDAASDDADHKAFAGRCEEDRHHFRFIVSPEDAGELADLRAYTRDLMATAERDLGTKLDWIAVDHWNTEHPHVHVLVRGRAEDGQNLVISRDYIGQGLRARASERAALELGPRTEQEIRRGQEREVEAERWTGLDRQLARETVNGVVDLRPRFGERPNEMHGLKVGRMRKLEALGIAEPLGPAQWQLPDTAEASLRELQLRGDIIARLHREMGDQGFERSPATFVLDGAAAGAPVLGRLSARGLDDELAGSAFVVIDGVDGRAHHIRLPDLDAASDAPVGAVVEARWTEAAEGKRPRLLVAVRSDFSLEAQVTAEGATWLDRQLVGRAPAARADSGFGREVEEALQRRADHLATEGLARRQGRQVVFARDLLSTLRRRELDGAAARIAAETGLTHQPAGEGEHVAGVVRRRVALASGRFAMLDDGMGFQLVPWSDPLEKRLGQQVAGVALSGGGVDWSFGRKRGLGIG</sequence>
<dbReference type="KEGG" id="tmo:TMO_2198"/>
<dbReference type="eggNOG" id="COG3843">
    <property type="taxonomic scope" value="Bacteria"/>
</dbReference>
<evidence type="ECO:0000256" key="1">
    <source>
        <dbReference type="SAM" id="MobiDB-lite"/>
    </source>
</evidence>
<keyword evidence="3" id="KW-1185">Reference proteome</keyword>
<accession>I3TMP8</accession>
<dbReference type="STRING" id="1110502.TMO_2198"/>
<evidence type="ECO:0000313" key="2">
    <source>
        <dbReference type="EMBL" id="AFK54036.1"/>
    </source>
</evidence>
<organism evidence="2 3">
    <name type="scientific">Tistrella mobilis (strain KA081020-065)</name>
    <dbReference type="NCBI Taxonomy" id="1110502"/>
    <lineage>
        <taxon>Bacteria</taxon>
        <taxon>Pseudomonadati</taxon>
        <taxon>Pseudomonadota</taxon>
        <taxon>Alphaproteobacteria</taxon>
        <taxon>Geminicoccales</taxon>
        <taxon>Geminicoccaceae</taxon>
        <taxon>Tistrella</taxon>
    </lineage>
</organism>